<dbReference type="VEuPathDB" id="FungiDB:SDRG_00833"/>
<dbReference type="InParanoid" id="T0QUX3"/>
<keyword evidence="3" id="KW-1185">Reference proteome</keyword>
<dbReference type="RefSeq" id="XP_008604553.1">
    <property type="nucleotide sequence ID" value="XM_008606331.1"/>
</dbReference>
<name>T0QUX3_SAPDV</name>
<dbReference type="EMBL" id="JH767133">
    <property type="protein sequence ID" value="EQC41984.1"/>
    <property type="molecule type" value="Genomic_DNA"/>
</dbReference>
<protein>
    <submittedName>
        <fullName evidence="2">Uncharacterized protein</fullName>
    </submittedName>
</protein>
<dbReference type="AlphaFoldDB" id="T0QUX3"/>
<evidence type="ECO:0000313" key="2">
    <source>
        <dbReference type="EMBL" id="EQC41984.1"/>
    </source>
</evidence>
<dbReference type="OrthoDB" id="77819at2759"/>
<accession>T0QUX3</accession>
<evidence type="ECO:0000256" key="1">
    <source>
        <dbReference type="SAM" id="MobiDB-lite"/>
    </source>
</evidence>
<feature type="compositionally biased region" description="Low complexity" evidence="1">
    <location>
        <begin position="267"/>
        <end position="277"/>
    </location>
</feature>
<evidence type="ECO:0000313" key="3">
    <source>
        <dbReference type="Proteomes" id="UP000030762"/>
    </source>
</evidence>
<reference evidence="2 3" key="1">
    <citation type="submission" date="2012-04" db="EMBL/GenBank/DDBJ databases">
        <title>The Genome Sequence of Saprolegnia declina VS20.</title>
        <authorList>
            <consortium name="The Broad Institute Genome Sequencing Platform"/>
            <person name="Russ C."/>
            <person name="Nusbaum C."/>
            <person name="Tyler B."/>
            <person name="van West P."/>
            <person name="Dieguez-Uribeondo J."/>
            <person name="de Bruijn I."/>
            <person name="Tripathy S."/>
            <person name="Jiang R."/>
            <person name="Young S.K."/>
            <person name="Zeng Q."/>
            <person name="Gargeya S."/>
            <person name="Fitzgerald M."/>
            <person name="Haas B."/>
            <person name="Abouelleil A."/>
            <person name="Alvarado L."/>
            <person name="Arachchi H.M."/>
            <person name="Berlin A."/>
            <person name="Chapman S.B."/>
            <person name="Goldberg J."/>
            <person name="Griggs A."/>
            <person name="Gujja S."/>
            <person name="Hansen M."/>
            <person name="Howarth C."/>
            <person name="Imamovic A."/>
            <person name="Larimer J."/>
            <person name="McCowen C."/>
            <person name="Montmayeur A."/>
            <person name="Murphy C."/>
            <person name="Neiman D."/>
            <person name="Pearson M."/>
            <person name="Priest M."/>
            <person name="Roberts A."/>
            <person name="Saif S."/>
            <person name="Shea T."/>
            <person name="Sisk P."/>
            <person name="Sykes S."/>
            <person name="Wortman J."/>
            <person name="Nusbaum C."/>
            <person name="Birren B."/>
        </authorList>
    </citation>
    <scope>NUCLEOTIDE SEQUENCE [LARGE SCALE GENOMIC DNA]</scope>
    <source>
        <strain evidence="2 3">VS20</strain>
    </source>
</reference>
<dbReference type="eggNOG" id="ENOG502S8NR">
    <property type="taxonomic scope" value="Eukaryota"/>
</dbReference>
<feature type="region of interest" description="Disordered" evidence="1">
    <location>
        <begin position="248"/>
        <end position="280"/>
    </location>
</feature>
<organism evidence="2 3">
    <name type="scientific">Saprolegnia diclina (strain VS20)</name>
    <dbReference type="NCBI Taxonomy" id="1156394"/>
    <lineage>
        <taxon>Eukaryota</taxon>
        <taxon>Sar</taxon>
        <taxon>Stramenopiles</taxon>
        <taxon>Oomycota</taxon>
        <taxon>Saprolegniomycetes</taxon>
        <taxon>Saprolegniales</taxon>
        <taxon>Saprolegniaceae</taxon>
        <taxon>Saprolegnia</taxon>
    </lineage>
</organism>
<dbReference type="Proteomes" id="UP000030762">
    <property type="component" value="Unassembled WGS sequence"/>
</dbReference>
<gene>
    <name evidence="2" type="ORF">SDRG_00833</name>
</gene>
<proteinExistence type="predicted"/>
<sequence length="493" mass="54532">MENTDRPATTRPRMTMHVPMTVPLQVTPMAAYLQMPWMGPDDPSLHAKHMKRRRNDAIGLPYMAPFDGESNKKRAKPVKRPTEMIKLEPKRPGDDSAGATDYVAWVKFILQPPAMWYRDQKGRQTTFAIQVGLTQGVPDAYVPLESKGYFTVKLLYENGTEVRDQRILDLKEGAFPEANATSTTMKLRINDISSRHQNQKFRVQVSYVSPVPMRVCPALSNATQVLSKQVKRSAPPPRRLVHADDVEMASEEVSRASNDSEATVAFSSASPSPAASPLKTAHVERAETPMDVVHHFRAAKPTAVVQWAATAHGILSQVQWTRVAASVYECPVCKVRHDGPRHLAEHSTDCLLRMLMQYPAIFPSPPSPTERSPGLVRPTPFRADAVVVAAPLELNCLSVSAFHASESHLLKSLSRVSVSDHEHDFGSLSSSQLEHFCPPPLADSTHMLSQFTDAPLTSFVEESILAVGLKAVGKRHAAFDRTWSLVGFYHVVG</sequence>
<dbReference type="GeneID" id="19941560"/>